<reference evidence="1 2" key="1">
    <citation type="journal article" date="2021" name="BMC Biol.">
        <title>Horizontally acquired antibacterial genes associated with adaptive radiation of ladybird beetles.</title>
        <authorList>
            <person name="Li H.S."/>
            <person name="Tang X.F."/>
            <person name="Huang Y.H."/>
            <person name="Xu Z.Y."/>
            <person name="Chen M.L."/>
            <person name="Du X.Y."/>
            <person name="Qiu B.Y."/>
            <person name="Chen P.T."/>
            <person name="Zhang W."/>
            <person name="Slipinski A."/>
            <person name="Escalona H.E."/>
            <person name="Waterhouse R.M."/>
            <person name="Zwick A."/>
            <person name="Pang H."/>
        </authorList>
    </citation>
    <scope>NUCLEOTIDE SEQUENCE [LARGE SCALE GENOMIC DNA]</scope>
    <source>
        <strain evidence="1">SYSU2018</strain>
    </source>
</reference>
<dbReference type="AlphaFoldDB" id="A0ABD2NTV4"/>
<accession>A0ABD2NTV4</accession>
<organism evidence="1 2">
    <name type="scientific">Cryptolaemus montrouzieri</name>
    <dbReference type="NCBI Taxonomy" id="559131"/>
    <lineage>
        <taxon>Eukaryota</taxon>
        <taxon>Metazoa</taxon>
        <taxon>Ecdysozoa</taxon>
        <taxon>Arthropoda</taxon>
        <taxon>Hexapoda</taxon>
        <taxon>Insecta</taxon>
        <taxon>Pterygota</taxon>
        <taxon>Neoptera</taxon>
        <taxon>Endopterygota</taxon>
        <taxon>Coleoptera</taxon>
        <taxon>Polyphaga</taxon>
        <taxon>Cucujiformia</taxon>
        <taxon>Coccinelloidea</taxon>
        <taxon>Coccinellidae</taxon>
        <taxon>Scymninae</taxon>
        <taxon>Scymnini</taxon>
        <taxon>Cryptolaemus</taxon>
    </lineage>
</organism>
<sequence length="140" mass="16397">METREEQMILLLTQPFAKMVVRPVCPTISKLNSIVNRIHQRILRKNPLQILKERMLNFEDLHNKQEIIMNRVLLLGDENTPTPKCDEMSRKKKQQKFSEITIDKFKRLPNYQTIATALNKLGPNQTEFSGRVVLLQPSQE</sequence>
<comment type="caution">
    <text evidence="1">The sequence shown here is derived from an EMBL/GenBank/DDBJ whole genome shotgun (WGS) entry which is preliminary data.</text>
</comment>
<protein>
    <submittedName>
        <fullName evidence="1">Uncharacterized protein</fullName>
    </submittedName>
</protein>
<gene>
    <name evidence="1" type="ORF">HHI36_005175</name>
</gene>
<evidence type="ECO:0000313" key="2">
    <source>
        <dbReference type="Proteomes" id="UP001516400"/>
    </source>
</evidence>
<proteinExistence type="predicted"/>
<keyword evidence="2" id="KW-1185">Reference proteome</keyword>
<dbReference type="EMBL" id="JABFTP020000144">
    <property type="protein sequence ID" value="KAL3281972.1"/>
    <property type="molecule type" value="Genomic_DNA"/>
</dbReference>
<dbReference type="Proteomes" id="UP001516400">
    <property type="component" value="Unassembled WGS sequence"/>
</dbReference>
<evidence type="ECO:0000313" key="1">
    <source>
        <dbReference type="EMBL" id="KAL3281972.1"/>
    </source>
</evidence>
<name>A0ABD2NTV4_9CUCU</name>